<evidence type="ECO:0000256" key="1">
    <source>
        <dbReference type="ARBA" id="ARBA00006226"/>
    </source>
</evidence>
<accession>A0A838ZMW1</accession>
<evidence type="ECO:0000313" key="3">
    <source>
        <dbReference type="EMBL" id="MBA5628946.1"/>
    </source>
</evidence>
<dbReference type="PANTHER" id="PTHR33755">
    <property type="entry name" value="TOXIN PARE1-RELATED"/>
    <property type="match status" value="1"/>
</dbReference>
<dbReference type="AlphaFoldDB" id="A0A838ZMW1"/>
<comment type="caution">
    <text evidence="3">The sequence shown here is derived from an EMBL/GenBank/DDBJ whole genome shotgun (WGS) entry which is preliminary data.</text>
</comment>
<gene>
    <name evidence="3" type="ORF">HU137_04075</name>
</gene>
<comment type="similarity">
    <text evidence="1">Belongs to the RelE toxin family.</text>
</comment>
<dbReference type="InterPro" id="IPR007712">
    <property type="entry name" value="RelE/ParE_toxin"/>
</dbReference>
<dbReference type="SUPFAM" id="SSF143011">
    <property type="entry name" value="RelE-like"/>
    <property type="match status" value="1"/>
</dbReference>
<protein>
    <submittedName>
        <fullName evidence="3">Type II toxin-antitoxin system RelE/ParE family toxin</fullName>
    </submittedName>
</protein>
<dbReference type="Proteomes" id="UP000552241">
    <property type="component" value="Unassembled WGS sequence"/>
</dbReference>
<evidence type="ECO:0000256" key="2">
    <source>
        <dbReference type="ARBA" id="ARBA00022649"/>
    </source>
</evidence>
<dbReference type="InterPro" id="IPR051803">
    <property type="entry name" value="TA_system_RelE-like_toxin"/>
</dbReference>
<reference evidence="3 4" key="1">
    <citation type="submission" date="2020-07" db="EMBL/GenBank/DDBJ databases">
        <title>Moheibacter lacus sp. nov., a member of the family Flavobacteriaceae isolated from freshwater lake sediment.</title>
        <authorList>
            <person name="Liu Y."/>
        </authorList>
    </citation>
    <scope>NUCLEOTIDE SEQUENCE [LARGE SCALE GENOMIC DNA]</scope>
    <source>
        <strain evidence="3 4">BDHS18</strain>
    </source>
</reference>
<dbReference type="EMBL" id="JACDZE010000001">
    <property type="protein sequence ID" value="MBA5628946.1"/>
    <property type="molecule type" value="Genomic_DNA"/>
</dbReference>
<dbReference type="InterPro" id="IPR035093">
    <property type="entry name" value="RelE/ParE_toxin_dom_sf"/>
</dbReference>
<dbReference type="RefSeq" id="WP_182042521.1">
    <property type="nucleotide sequence ID" value="NZ_JACDZE010000001.1"/>
</dbReference>
<sequence length="98" mass="11753">MSLKVEWREKAIEELQAIYDYIYFRSPQNAENVVNTILDLGNSLGDFPNKFPIEPILNQEHTRFFTQWSYKIIYRVESERIIILRVFDSRQNPDKLLS</sequence>
<dbReference type="Pfam" id="PF05016">
    <property type="entry name" value="ParE_toxin"/>
    <property type="match status" value="1"/>
</dbReference>
<keyword evidence="4" id="KW-1185">Reference proteome</keyword>
<proteinExistence type="inferred from homology"/>
<name>A0A838ZMW1_9FLAO</name>
<dbReference type="Gene3D" id="3.30.2310.20">
    <property type="entry name" value="RelE-like"/>
    <property type="match status" value="1"/>
</dbReference>
<evidence type="ECO:0000313" key="4">
    <source>
        <dbReference type="Proteomes" id="UP000552241"/>
    </source>
</evidence>
<keyword evidence="2" id="KW-1277">Toxin-antitoxin system</keyword>
<organism evidence="3 4">
    <name type="scientific">Moheibacter lacus</name>
    <dbReference type="NCBI Taxonomy" id="2745851"/>
    <lineage>
        <taxon>Bacteria</taxon>
        <taxon>Pseudomonadati</taxon>
        <taxon>Bacteroidota</taxon>
        <taxon>Flavobacteriia</taxon>
        <taxon>Flavobacteriales</taxon>
        <taxon>Weeksellaceae</taxon>
        <taxon>Moheibacter</taxon>
    </lineage>
</organism>